<evidence type="ECO:0000313" key="4">
    <source>
        <dbReference type="EMBL" id="KAE9637000.1"/>
    </source>
</evidence>
<evidence type="ECO:0000313" key="5">
    <source>
        <dbReference type="Proteomes" id="UP000483018"/>
    </source>
</evidence>
<dbReference type="InterPro" id="IPR021338">
    <property type="entry name" value="DUF2953"/>
</dbReference>
<dbReference type="Proteomes" id="UP000483018">
    <property type="component" value="Unassembled WGS sequence"/>
</dbReference>
<sequence>MMSILSVLVSILKYAGLILEIMLLILLILLVIILFVPFQYSFCFSGNKNIDADVKVIWLKKILYYHYVIKNSKKTTKGLYFFGRSLLKEEKVEEEEPPVHTTQDKISDIDIKEKSKKDVSPHHENESTYIKHTSNDVSRNKEKKSKNTIEHHKEEAELIKSIKREVEDLGDEMEEQVEEKDSFGIKDLLHYPNKWAVLSCTYEFLKKLFLHIKPRKLYCEIEFGLEDPSHTGYVLAGIGIMSPYFGNSVNIKANFEKKIFQGEISGRGRFSIGIILKYIIEFLLKPPVKQIVRLYFNKRKEDKNGIEFEE</sequence>
<feature type="compositionally biased region" description="Polar residues" evidence="2">
    <location>
        <begin position="127"/>
        <end position="137"/>
    </location>
</feature>
<name>A0A7C8LIS3_9FIRM</name>
<gene>
    <name evidence="4" type="ORF">GND95_00795</name>
</gene>
<feature type="compositionally biased region" description="Basic and acidic residues" evidence="2">
    <location>
        <begin position="113"/>
        <end position="126"/>
    </location>
</feature>
<keyword evidence="5" id="KW-1185">Reference proteome</keyword>
<dbReference type="AlphaFoldDB" id="A0A7C8LIS3"/>
<evidence type="ECO:0000256" key="1">
    <source>
        <dbReference type="SAM" id="Coils"/>
    </source>
</evidence>
<keyword evidence="3" id="KW-0812">Transmembrane</keyword>
<accession>A0A7C8LIS3</accession>
<reference evidence="4 5" key="1">
    <citation type="submission" date="2019-12" db="EMBL/GenBank/DDBJ databases">
        <title>Defluviitalea raffinosedens, isolated from a biogas fermenter, genome sequencing and characterization.</title>
        <authorList>
            <person name="Rettenmaier R."/>
            <person name="Schneider M."/>
            <person name="Neuhaus K."/>
            <person name="Liebl W."/>
            <person name="Zverlov V."/>
        </authorList>
    </citation>
    <scope>NUCLEOTIDE SEQUENCE [LARGE SCALE GENOMIC DNA]</scope>
    <source>
        <strain evidence="4 5">249c-K6</strain>
    </source>
</reference>
<organism evidence="4 5">
    <name type="scientific">Defluviitalea raffinosedens</name>
    <dbReference type="NCBI Taxonomy" id="1450156"/>
    <lineage>
        <taxon>Bacteria</taxon>
        <taxon>Bacillati</taxon>
        <taxon>Bacillota</taxon>
        <taxon>Clostridia</taxon>
        <taxon>Lachnospirales</taxon>
        <taxon>Defluviitaleaceae</taxon>
        <taxon>Defluviitalea</taxon>
    </lineage>
</organism>
<proteinExistence type="predicted"/>
<evidence type="ECO:0000256" key="3">
    <source>
        <dbReference type="SAM" id="Phobius"/>
    </source>
</evidence>
<dbReference type="EMBL" id="WSLF01000001">
    <property type="protein sequence ID" value="KAE9637000.1"/>
    <property type="molecule type" value="Genomic_DNA"/>
</dbReference>
<comment type="caution">
    <text evidence="4">The sequence shown here is derived from an EMBL/GenBank/DDBJ whole genome shotgun (WGS) entry which is preliminary data.</text>
</comment>
<protein>
    <submittedName>
        <fullName evidence="4">DUF2953 domain-containing protein</fullName>
    </submittedName>
</protein>
<feature type="region of interest" description="Disordered" evidence="2">
    <location>
        <begin position="113"/>
        <end position="149"/>
    </location>
</feature>
<dbReference type="Pfam" id="PF11167">
    <property type="entry name" value="DUF2953"/>
    <property type="match status" value="1"/>
</dbReference>
<keyword evidence="3" id="KW-1133">Transmembrane helix</keyword>
<feature type="coiled-coil region" evidence="1">
    <location>
        <begin position="152"/>
        <end position="179"/>
    </location>
</feature>
<feature type="transmembrane region" description="Helical" evidence="3">
    <location>
        <begin position="12"/>
        <end position="38"/>
    </location>
</feature>
<evidence type="ECO:0000256" key="2">
    <source>
        <dbReference type="SAM" id="MobiDB-lite"/>
    </source>
</evidence>
<keyword evidence="3" id="KW-0472">Membrane</keyword>
<keyword evidence="1" id="KW-0175">Coiled coil</keyword>